<dbReference type="Pfam" id="PF00112">
    <property type="entry name" value="Peptidase_C1"/>
    <property type="match status" value="1"/>
</dbReference>
<sequence length="55" mass="6116">TAVGYGTTDDGMKYWLVKNSWGADWGEEGYFKIQRDIDAKEGMCGIAMMASYPTV</sequence>
<dbReference type="InterPro" id="IPR000668">
    <property type="entry name" value="Peptidase_C1A_C"/>
</dbReference>
<evidence type="ECO:0000259" key="2">
    <source>
        <dbReference type="Pfam" id="PF00112"/>
    </source>
</evidence>
<comment type="caution">
    <text evidence="3">The sequence shown here is derived from an EMBL/GenBank/DDBJ whole genome shotgun (WGS) entry which is preliminary data.</text>
</comment>
<dbReference type="Proteomes" id="UP001151760">
    <property type="component" value="Unassembled WGS sequence"/>
</dbReference>
<dbReference type="InterPro" id="IPR025661">
    <property type="entry name" value="Pept_asp_AS"/>
</dbReference>
<feature type="non-terminal residue" evidence="3">
    <location>
        <position position="1"/>
    </location>
</feature>
<dbReference type="PANTHER" id="PTHR12411">
    <property type="entry name" value="CYSTEINE PROTEASE FAMILY C1-RELATED"/>
    <property type="match status" value="1"/>
</dbReference>
<dbReference type="InterPro" id="IPR013128">
    <property type="entry name" value="Peptidase_C1A"/>
</dbReference>
<evidence type="ECO:0000313" key="4">
    <source>
        <dbReference type="Proteomes" id="UP001151760"/>
    </source>
</evidence>
<dbReference type="Gene3D" id="3.90.70.10">
    <property type="entry name" value="Cysteine proteinases"/>
    <property type="match status" value="1"/>
</dbReference>
<keyword evidence="4" id="KW-1185">Reference proteome</keyword>
<dbReference type="EMBL" id="BQNB010021407">
    <property type="protein sequence ID" value="GJU06089.1"/>
    <property type="molecule type" value="Genomic_DNA"/>
</dbReference>
<proteinExistence type="inferred from homology"/>
<dbReference type="InterPro" id="IPR038765">
    <property type="entry name" value="Papain-like_cys_pep_sf"/>
</dbReference>
<comment type="similarity">
    <text evidence="1">Belongs to the peptidase C1 family.</text>
</comment>
<dbReference type="SUPFAM" id="SSF54001">
    <property type="entry name" value="Cysteine proteinases"/>
    <property type="match status" value="1"/>
</dbReference>
<protein>
    <submittedName>
        <fullName evidence="3">Senescence-specific cysteine protease SAG39-like protein</fullName>
    </submittedName>
</protein>
<evidence type="ECO:0000256" key="1">
    <source>
        <dbReference type="ARBA" id="ARBA00008455"/>
    </source>
</evidence>
<reference evidence="3" key="2">
    <citation type="submission" date="2022-01" db="EMBL/GenBank/DDBJ databases">
        <authorList>
            <person name="Yamashiro T."/>
            <person name="Shiraishi A."/>
            <person name="Satake H."/>
            <person name="Nakayama K."/>
        </authorList>
    </citation>
    <scope>NUCLEOTIDE SEQUENCE</scope>
</reference>
<feature type="domain" description="Peptidase C1A papain C-terminal" evidence="2">
    <location>
        <begin position="2"/>
        <end position="54"/>
    </location>
</feature>
<accession>A0ABQ5J4H2</accession>
<dbReference type="PROSITE" id="PS00640">
    <property type="entry name" value="THIOL_PROTEASE_ASN"/>
    <property type="match status" value="1"/>
</dbReference>
<organism evidence="3 4">
    <name type="scientific">Tanacetum coccineum</name>
    <dbReference type="NCBI Taxonomy" id="301880"/>
    <lineage>
        <taxon>Eukaryota</taxon>
        <taxon>Viridiplantae</taxon>
        <taxon>Streptophyta</taxon>
        <taxon>Embryophyta</taxon>
        <taxon>Tracheophyta</taxon>
        <taxon>Spermatophyta</taxon>
        <taxon>Magnoliopsida</taxon>
        <taxon>eudicotyledons</taxon>
        <taxon>Gunneridae</taxon>
        <taxon>Pentapetalae</taxon>
        <taxon>asterids</taxon>
        <taxon>campanulids</taxon>
        <taxon>Asterales</taxon>
        <taxon>Asteraceae</taxon>
        <taxon>Asteroideae</taxon>
        <taxon>Anthemideae</taxon>
        <taxon>Anthemidinae</taxon>
        <taxon>Tanacetum</taxon>
    </lineage>
</organism>
<name>A0ABQ5J4H2_9ASTR</name>
<gene>
    <name evidence="3" type="ORF">Tco_1122519</name>
</gene>
<evidence type="ECO:0000313" key="3">
    <source>
        <dbReference type="EMBL" id="GJU06089.1"/>
    </source>
</evidence>
<reference evidence="3" key="1">
    <citation type="journal article" date="2022" name="Int. J. Mol. Sci.">
        <title>Draft Genome of Tanacetum Coccineum: Genomic Comparison of Closely Related Tanacetum-Family Plants.</title>
        <authorList>
            <person name="Yamashiro T."/>
            <person name="Shiraishi A."/>
            <person name="Nakayama K."/>
            <person name="Satake H."/>
        </authorList>
    </citation>
    <scope>NUCLEOTIDE SEQUENCE</scope>
</reference>